<dbReference type="InterPro" id="IPR039426">
    <property type="entry name" value="TonB-dep_rcpt-like"/>
</dbReference>
<accession>A0ABS9IZ50</accession>
<evidence type="ECO:0000256" key="4">
    <source>
        <dbReference type="ARBA" id="ARBA00022692"/>
    </source>
</evidence>
<dbReference type="Gene3D" id="2.60.40.1120">
    <property type="entry name" value="Carboxypeptidase-like, regulatory domain"/>
    <property type="match status" value="1"/>
</dbReference>
<dbReference type="Pfam" id="PF07715">
    <property type="entry name" value="Plug"/>
    <property type="match status" value="1"/>
</dbReference>
<dbReference type="InterPro" id="IPR012910">
    <property type="entry name" value="Plug_dom"/>
</dbReference>
<keyword evidence="4 7" id="KW-0812">Transmembrane</keyword>
<comment type="caution">
    <text evidence="9">The sequence shown here is derived from an EMBL/GenBank/DDBJ whole genome shotgun (WGS) entry which is preliminary data.</text>
</comment>
<dbReference type="PROSITE" id="PS52016">
    <property type="entry name" value="TONB_DEPENDENT_REC_3"/>
    <property type="match status" value="1"/>
</dbReference>
<evidence type="ECO:0000256" key="1">
    <source>
        <dbReference type="ARBA" id="ARBA00004571"/>
    </source>
</evidence>
<organism evidence="9 10">
    <name type="scientific">Joostella atrarenae</name>
    <dbReference type="NCBI Taxonomy" id="679257"/>
    <lineage>
        <taxon>Bacteria</taxon>
        <taxon>Pseudomonadati</taxon>
        <taxon>Bacteroidota</taxon>
        <taxon>Flavobacteriia</taxon>
        <taxon>Flavobacteriales</taxon>
        <taxon>Flavobacteriaceae</taxon>
        <taxon>Joostella</taxon>
    </lineage>
</organism>
<keyword evidence="5 7" id="KW-0472">Membrane</keyword>
<dbReference type="Gene3D" id="2.40.170.20">
    <property type="entry name" value="TonB-dependent receptor, beta-barrel domain"/>
    <property type="match status" value="1"/>
</dbReference>
<evidence type="ECO:0000256" key="3">
    <source>
        <dbReference type="ARBA" id="ARBA00022452"/>
    </source>
</evidence>
<keyword evidence="2 7" id="KW-0813">Transport</keyword>
<evidence type="ECO:0000256" key="5">
    <source>
        <dbReference type="ARBA" id="ARBA00023136"/>
    </source>
</evidence>
<evidence type="ECO:0000256" key="7">
    <source>
        <dbReference type="PROSITE-ProRule" id="PRU01360"/>
    </source>
</evidence>
<keyword evidence="9" id="KW-0675">Receptor</keyword>
<dbReference type="InterPro" id="IPR023997">
    <property type="entry name" value="TonB-dep_OMP_SusC/RagA_CS"/>
</dbReference>
<dbReference type="InterPro" id="IPR008969">
    <property type="entry name" value="CarboxyPept-like_regulatory"/>
</dbReference>
<dbReference type="InterPro" id="IPR036942">
    <property type="entry name" value="Beta-barrel_TonB_sf"/>
</dbReference>
<dbReference type="Pfam" id="PF13715">
    <property type="entry name" value="CarbopepD_reg_2"/>
    <property type="match status" value="1"/>
</dbReference>
<sequence length="1000" mass="107607">MLLLGLFCCLSLFVKGSDFENPILQKVVSGIVQTESGEPLPGVSVTIEGVNAGVVTDFDGNFEINVASNSAVLVFSYIGFTTEKVTVGNQSTVKVILKEDVSQLDEVVVVGYGTQKKSDITGSVSSVKAEELDAFPVLNAEQALQGRAAGVVVQSNNGGEPGAPISVRVRGNTSIGASSAALIVVDGFVGVQMPQQADIKSIEVLKDASATAIYGSRGSGGVILVTTKKGRSGKMQIELNTSYSVQNVSNQLDLLNADQFGAFRQAISPSYVQGPADIDYQDQIFRSGGVSNNQLSFSGGSDKINYYVSGNYFNQEGVVINSGYERFSFLSNIDVQMTDKLKLGFSGFGNRGNKDGVSSQAGSGGAQEGDVISLAYRFAPDTPIQDENGNNTTNPVGDAFDNPVAIARETQDDSTVDDYRANFFAEYEIINGLSFKTTFGYSTTNSMRGVFKPSTLLSTAGGAGGIASLNTTKSTNILSENYLTYNKEFGKNNFTALVGYSYQKEKSLSFGAETRDLISNSISYYNLEAGANAQKPTSANIQSEIVSQYGRLNFTHDDKYLLTFTVRRDGSSNFAKNNKYAIFPSGAIGWTISNEGFLKDSEVLSNLKLRASYGVTGNPSIQPYQSLAFYESIYSAPGDEITSAVVPDQLANPDLKWESSYQTNLGLDFGFANNRVSGSIDLYNIDTKDVILGDTSAPEYFGLLTLAALKNVGEINNKGIEISLVTKNIIKDNFTWTSEFNWAKNKNEVSKLIDGADIFLDSSPGSFLQNQTHVLREGEPVGVFYGYEYQGVNQGGTLPAGIAGYEGSGAGDELFTDLNGDGVINTDDRKIIGDPNQDWTAGFNNNFTYKDFDLNIFFQAAVGGDIFSYTLLELASGESNATTEVLNAWTPTNTDTDVPSAAVREKRVTSRFVYDGGYVRLKNLSLGYNLPARAVEKLGMQGIRFGISGQNLLTFTDFPGTDPEASYRSQGSQNGNVNKGFDYGSYPNIRSLTLSLNLKF</sequence>
<gene>
    <name evidence="9" type="ORF">JM658_01310</name>
</gene>
<comment type="similarity">
    <text evidence="7">Belongs to the TonB-dependent receptor family.</text>
</comment>
<dbReference type="EMBL" id="JAETXX010000001">
    <property type="protein sequence ID" value="MCF8713452.1"/>
    <property type="molecule type" value="Genomic_DNA"/>
</dbReference>
<keyword evidence="10" id="KW-1185">Reference proteome</keyword>
<evidence type="ECO:0000256" key="2">
    <source>
        <dbReference type="ARBA" id="ARBA00022448"/>
    </source>
</evidence>
<evidence type="ECO:0000313" key="10">
    <source>
        <dbReference type="Proteomes" id="UP000829517"/>
    </source>
</evidence>
<reference evidence="9 10" key="1">
    <citation type="submission" date="2021-01" db="EMBL/GenBank/DDBJ databases">
        <title>Genome sequencing of Joostella atrarenae M1-2 (= KCTC 23194).</title>
        <authorList>
            <person name="Zakaria M.R."/>
            <person name="Lam M.Q."/>
            <person name="Chong C.S."/>
        </authorList>
    </citation>
    <scope>NUCLEOTIDE SEQUENCE [LARGE SCALE GENOMIC DNA]</scope>
    <source>
        <strain evidence="9 10">M1-2</strain>
    </source>
</reference>
<evidence type="ECO:0000313" key="9">
    <source>
        <dbReference type="EMBL" id="MCF8713452.1"/>
    </source>
</evidence>
<evidence type="ECO:0000259" key="8">
    <source>
        <dbReference type="Pfam" id="PF07715"/>
    </source>
</evidence>
<dbReference type="SUPFAM" id="SSF56935">
    <property type="entry name" value="Porins"/>
    <property type="match status" value="1"/>
</dbReference>
<dbReference type="Gene3D" id="2.170.130.10">
    <property type="entry name" value="TonB-dependent receptor, plug domain"/>
    <property type="match status" value="1"/>
</dbReference>
<comment type="subcellular location">
    <subcellularLocation>
        <location evidence="1 7">Cell outer membrane</location>
        <topology evidence="1 7">Multi-pass membrane protein</topology>
    </subcellularLocation>
</comment>
<feature type="domain" description="TonB-dependent receptor plug" evidence="8">
    <location>
        <begin position="117"/>
        <end position="222"/>
    </location>
</feature>
<proteinExistence type="inferred from homology"/>
<keyword evidence="6 7" id="KW-0998">Cell outer membrane</keyword>
<dbReference type="InterPro" id="IPR037066">
    <property type="entry name" value="Plug_dom_sf"/>
</dbReference>
<keyword evidence="3 7" id="KW-1134">Transmembrane beta strand</keyword>
<dbReference type="NCBIfam" id="TIGR04056">
    <property type="entry name" value="OMP_RagA_SusC"/>
    <property type="match status" value="1"/>
</dbReference>
<dbReference type="Proteomes" id="UP000829517">
    <property type="component" value="Unassembled WGS sequence"/>
</dbReference>
<evidence type="ECO:0000256" key="6">
    <source>
        <dbReference type="ARBA" id="ARBA00023237"/>
    </source>
</evidence>
<protein>
    <submittedName>
        <fullName evidence="9">TonB-dependent receptor</fullName>
    </submittedName>
</protein>
<dbReference type="InterPro" id="IPR023996">
    <property type="entry name" value="TonB-dep_OMP_SusC/RagA"/>
</dbReference>
<dbReference type="SUPFAM" id="SSF49464">
    <property type="entry name" value="Carboxypeptidase regulatory domain-like"/>
    <property type="match status" value="1"/>
</dbReference>
<name>A0ABS9IZ50_9FLAO</name>
<dbReference type="NCBIfam" id="TIGR04057">
    <property type="entry name" value="SusC_RagA_signa"/>
    <property type="match status" value="1"/>
</dbReference>